<accession>A0A2V0RAC5</accession>
<feature type="compositionally biased region" description="Polar residues" evidence="1">
    <location>
        <begin position="1"/>
        <end position="11"/>
    </location>
</feature>
<sequence>MNSRTNHSKIQGGSSNSTRTRGNSRLKVVGTPNRSSPQNNMTPPTGRVYNLSTMSINHRTVVELEDNRTNSVTYYAPVGTPWEVRLRDGDAIIADRLRTGPPISVEPGAHSPHITAKIRLTFHAPAPTGGDMIYHLITHTHENQHLLMQLSPTVDAAKYLAAIGQPSVPPSPLLVAGSHLLPVAVVSSPVAVATSPTLSVSDTQCVPPVSDPTVAVPASTPVTRAESPSPGSTSNALVTISLGDDSARVTRALAAELRATSRSPDIPTTPVEPNLDDDYYASLTPADCPLIAVAPALDVSPHPITDEPVEVFVHRDTLSRLVNQYFSGAAFSVSALVNLPTRGLQLGATPASPQGSGIKVTVYLCQDPTDTKAWNFIPAIQQNGRSRRPPQCKGQRNPFAVTGRRYITVTQSTRGLHIDHPILDVVMDCLNMYFQDEGSVIIG</sequence>
<feature type="compositionally biased region" description="Low complexity" evidence="1">
    <location>
        <begin position="12"/>
        <end position="25"/>
    </location>
</feature>
<feature type="region of interest" description="Disordered" evidence="1">
    <location>
        <begin position="1"/>
        <end position="46"/>
    </location>
</feature>
<protein>
    <submittedName>
        <fullName evidence="2">Uncharacterized protein</fullName>
    </submittedName>
</protein>
<reference evidence="2" key="1">
    <citation type="submission" date="2017-04" db="EMBL/GenBank/DDBJ databases">
        <title>Unveiling RNA virosphere associated with marine microorganisms.</title>
        <authorList>
            <person name="Urayama S."/>
            <person name="Takaki Y."/>
            <person name="Nishi S."/>
            <person name="Yoshida Y."/>
            <person name="Deguchi S."/>
            <person name="Takai K."/>
            <person name="Nunoura T."/>
        </authorList>
    </citation>
    <scope>NUCLEOTIDE SEQUENCE</scope>
</reference>
<evidence type="ECO:0000256" key="1">
    <source>
        <dbReference type="SAM" id="MobiDB-lite"/>
    </source>
</evidence>
<evidence type="ECO:0000313" key="2">
    <source>
        <dbReference type="EMBL" id="GBH22279.1"/>
    </source>
</evidence>
<comment type="caution">
    <text evidence="2">The sequence shown here is derived from an EMBL/GenBank/DDBJ whole genome shotgun (WGS) entry which is preliminary data.</text>
</comment>
<proteinExistence type="predicted"/>
<feature type="compositionally biased region" description="Polar residues" evidence="1">
    <location>
        <begin position="32"/>
        <end position="43"/>
    </location>
</feature>
<dbReference type="AlphaFoldDB" id="A0A2V0RAC5"/>
<organism evidence="2">
    <name type="scientific">viral metagenome</name>
    <dbReference type="NCBI Taxonomy" id="1070528"/>
    <lineage>
        <taxon>unclassified sequences</taxon>
        <taxon>metagenomes</taxon>
        <taxon>organismal metagenomes</taxon>
    </lineage>
</organism>
<dbReference type="EMBL" id="BDQB01000170">
    <property type="protein sequence ID" value="GBH22279.1"/>
    <property type="molecule type" value="Genomic_RNA"/>
</dbReference>
<name>A0A2V0RAC5_9ZZZZ</name>